<comment type="caution">
    <text evidence="1">The sequence shown here is derived from an EMBL/GenBank/DDBJ whole genome shotgun (WGS) entry which is preliminary data.</text>
</comment>
<name>X0UWM1_9ZZZZ</name>
<proteinExistence type="predicted"/>
<reference evidence="1" key="1">
    <citation type="journal article" date="2014" name="Front. Microbiol.">
        <title>High frequency of phylogenetically diverse reductive dehalogenase-homologous genes in deep subseafloor sedimentary metagenomes.</title>
        <authorList>
            <person name="Kawai M."/>
            <person name="Futagami T."/>
            <person name="Toyoda A."/>
            <person name="Takaki Y."/>
            <person name="Nishi S."/>
            <person name="Hori S."/>
            <person name="Arai W."/>
            <person name="Tsubouchi T."/>
            <person name="Morono Y."/>
            <person name="Uchiyama I."/>
            <person name="Ito T."/>
            <person name="Fujiyama A."/>
            <person name="Inagaki F."/>
            <person name="Takami H."/>
        </authorList>
    </citation>
    <scope>NUCLEOTIDE SEQUENCE</scope>
    <source>
        <strain evidence="1">Expedition CK06-06</strain>
    </source>
</reference>
<sequence>MVFLDPTTGDTLPITGDILPTMGGEVTILHIGAAGILPTVLRTGPIYEKAS</sequence>
<accession>X0UWM1</accession>
<gene>
    <name evidence="1" type="ORF">S01H1_46716</name>
</gene>
<evidence type="ECO:0000313" key="1">
    <source>
        <dbReference type="EMBL" id="GAG10145.1"/>
    </source>
</evidence>
<protein>
    <submittedName>
        <fullName evidence="1">Uncharacterized protein</fullName>
    </submittedName>
</protein>
<dbReference type="AlphaFoldDB" id="X0UWM1"/>
<organism evidence="1">
    <name type="scientific">marine sediment metagenome</name>
    <dbReference type="NCBI Taxonomy" id="412755"/>
    <lineage>
        <taxon>unclassified sequences</taxon>
        <taxon>metagenomes</taxon>
        <taxon>ecological metagenomes</taxon>
    </lineage>
</organism>
<dbReference type="EMBL" id="BARS01029923">
    <property type="protein sequence ID" value="GAG10145.1"/>
    <property type="molecule type" value="Genomic_DNA"/>
</dbReference>